<dbReference type="Gene3D" id="3.20.20.70">
    <property type="entry name" value="Aldolase class I"/>
    <property type="match status" value="1"/>
</dbReference>
<dbReference type="PANTHER" id="PTHR42738">
    <property type="entry name" value="HYDROXYMETHYLGLUTARYL-COA LYASE"/>
    <property type="match status" value="1"/>
</dbReference>
<dbReference type="GO" id="GO:0006552">
    <property type="term" value="P:L-leucine catabolic process"/>
    <property type="evidence" value="ECO:0007669"/>
    <property type="project" value="TreeGrafter"/>
</dbReference>
<dbReference type="EMBL" id="DNAN01000022">
    <property type="protein sequence ID" value="HAW74214.1"/>
    <property type="molecule type" value="Genomic_DNA"/>
</dbReference>
<evidence type="ECO:0000313" key="6">
    <source>
        <dbReference type="Proteomes" id="UP000263517"/>
    </source>
</evidence>
<dbReference type="GO" id="GO:0046872">
    <property type="term" value="F:metal ion binding"/>
    <property type="evidence" value="ECO:0007669"/>
    <property type="project" value="UniProtKB-KW"/>
</dbReference>
<dbReference type="SUPFAM" id="SSF51569">
    <property type="entry name" value="Aldolase"/>
    <property type="match status" value="1"/>
</dbReference>
<organism evidence="5 6">
    <name type="scientific">Alteromonas australica</name>
    <dbReference type="NCBI Taxonomy" id="589873"/>
    <lineage>
        <taxon>Bacteria</taxon>
        <taxon>Pseudomonadati</taxon>
        <taxon>Pseudomonadota</taxon>
        <taxon>Gammaproteobacteria</taxon>
        <taxon>Alteromonadales</taxon>
        <taxon>Alteromonadaceae</taxon>
        <taxon>Alteromonas/Salinimonas group</taxon>
        <taxon>Alteromonas</taxon>
    </lineage>
</organism>
<comment type="caution">
    <text evidence="5">The sequence shown here is derived from an EMBL/GenBank/DDBJ whole genome shotgun (WGS) entry which is preliminary data.</text>
</comment>
<evidence type="ECO:0000313" key="5">
    <source>
        <dbReference type="EMBL" id="HAW74214.1"/>
    </source>
</evidence>
<proteinExistence type="inferred from homology"/>
<keyword evidence="2" id="KW-0479">Metal-binding</keyword>
<dbReference type="InterPro" id="IPR013785">
    <property type="entry name" value="Aldolase_TIM"/>
</dbReference>
<gene>
    <name evidence="5" type="ORF">DCW74_00580</name>
</gene>
<keyword evidence="3" id="KW-0456">Lyase</keyword>
<dbReference type="AlphaFoldDB" id="A0A350NYU7"/>
<dbReference type="GO" id="GO:0046951">
    <property type="term" value="P:ketone body biosynthetic process"/>
    <property type="evidence" value="ECO:0007669"/>
    <property type="project" value="TreeGrafter"/>
</dbReference>
<dbReference type="GO" id="GO:0004419">
    <property type="term" value="F:hydroxymethylglutaryl-CoA lyase activity"/>
    <property type="evidence" value="ECO:0007669"/>
    <property type="project" value="TreeGrafter"/>
</dbReference>
<evidence type="ECO:0000256" key="1">
    <source>
        <dbReference type="ARBA" id="ARBA00009405"/>
    </source>
</evidence>
<reference evidence="5 6" key="1">
    <citation type="journal article" date="2018" name="Nat. Biotechnol.">
        <title>A standardized bacterial taxonomy based on genome phylogeny substantially revises the tree of life.</title>
        <authorList>
            <person name="Parks D.H."/>
            <person name="Chuvochina M."/>
            <person name="Waite D.W."/>
            <person name="Rinke C."/>
            <person name="Skarshewski A."/>
            <person name="Chaumeil P.A."/>
            <person name="Hugenholtz P."/>
        </authorList>
    </citation>
    <scope>NUCLEOTIDE SEQUENCE [LARGE SCALE GENOMIC DNA]</scope>
    <source>
        <strain evidence="5">UBA11978</strain>
    </source>
</reference>
<evidence type="ECO:0000256" key="2">
    <source>
        <dbReference type="ARBA" id="ARBA00022723"/>
    </source>
</evidence>
<comment type="similarity">
    <text evidence="1">Belongs to the HMG-CoA lyase family.</text>
</comment>
<protein>
    <recommendedName>
        <fullName evidence="4">Pyruvate carboxyltransferase domain-containing protein</fullName>
    </recommendedName>
</protein>
<sequence>MKVTVYEVGPRDGLQALPQVIPIEQRVELINSLYDAGLKEVEEVSFVNPKLLPQMANAEEVFTGRGSALVLNKRGFDRAMAAGAKKINIVISPCERFCIDNMGRRYQELLLSYRTFLHNYPKDRVRVYISMAFGSPVSGDFSKNHLDMVVRDAKMFGDTVVFADTIGVAVNDDIEYVADLAFKHDMIPALHLHHRDREDMALSLVRSGLFSGIKEFDVSIGGLGGCPFAEGSGSNLSTEVLLRHIEAWGFEHGVDMKALKKASALAFQLKSYEATSSPDSWALSTLHG</sequence>
<name>A0A350NYU7_9ALTE</name>
<feature type="domain" description="Pyruvate carboxyltransferase" evidence="4">
    <location>
        <begin position="3"/>
        <end position="260"/>
    </location>
</feature>
<accession>A0A350NYU7</accession>
<evidence type="ECO:0000259" key="4">
    <source>
        <dbReference type="PROSITE" id="PS50991"/>
    </source>
</evidence>
<dbReference type="InterPro" id="IPR043594">
    <property type="entry name" value="HMGL"/>
</dbReference>
<evidence type="ECO:0000256" key="3">
    <source>
        <dbReference type="ARBA" id="ARBA00023239"/>
    </source>
</evidence>
<dbReference type="InterPro" id="IPR000891">
    <property type="entry name" value="PYR_CT"/>
</dbReference>
<dbReference type="PANTHER" id="PTHR42738:SF7">
    <property type="entry name" value="HYDROXYMETHYLGLUTARYL-COA LYASE"/>
    <property type="match status" value="1"/>
</dbReference>
<dbReference type="Proteomes" id="UP000263517">
    <property type="component" value="Unassembled WGS sequence"/>
</dbReference>
<dbReference type="Pfam" id="PF00682">
    <property type="entry name" value="HMGL-like"/>
    <property type="match status" value="1"/>
</dbReference>
<dbReference type="PROSITE" id="PS50991">
    <property type="entry name" value="PYR_CT"/>
    <property type="match status" value="1"/>
</dbReference>